<keyword evidence="2" id="KW-1185">Reference proteome</keyword>
<evidence type="ECO:0000313" key="2">
    <source>
        <dbReference type="Proteomes" id="UP000027265"/>
    </source>
</evidence>
<dbReference type="InParanoid" id="A0A067PU06"/>
<reference evidence="2" key="1">
    <citation type="journal article" date="2014" name="Proc. Natl. Acad. Sci. U.S.A.">
        <title>Extensive sampling of basidiomycete genomes demonstrates inadequacy of the white-rot/brown-rot paradigm for wood decay fungi.</title>
        <authorList>
            <person name="Riley R."/>
            <person name="Salamov A.A."/>
            <person name="Brown D.W."/>
            <person name="Nagy L.G."/>
            <person name="Floudas D."/>
            <person name="Held B.W."/>
            <person name="Levasseur A."/>
            <person name="Lombard V."/>
            <person name="Morin E."/>
            <person name="Otillar R."/>
            <person name="Lindquist E.A."/>
            <person name="Sun H."/>
            <person name="LaButti K.M."/>
            <person name="Schmutz J."/>
            <person name="Jabbour D."/>
            <person name="Luo H."/>
            <person name="Baker S.E."/>
            <person name="Pisabarro A.G."/>
            <person name="Walton J.D."/>
            <person name="Blanchette R.A."/>
            <person name="Henrissat B."/>
            <person name="Martin F."/>
            <person name="Cullen D."/>
            <person name="Hibbett D.S."/>
            <person name="Grigoriev I.V."/>
        </authorList>
    </citation>
    <scope>NUCLEOTIDE SEQUENCE [LARGE SCALE GENOMIC DNA]</scope>
    <source>
        <strain evidence="2">MUCL 33604</strain>
    </source>
</reference>
<name>A0A067PU06_9AGAM</name>
<protein>
    <submittedName>
        <fullName evidence="1">Uncharacterized protein</fullName>
    </submittedName>
</protein>
<dbReference type="AlphaFoldDB" id="A0A067PU06"/>
<evidence type="ECO:0000313" key="1">
    <source>
        <dbReference type="EMBL" id="KDQ53816.1"/>
    </source>
</evidence>
<gene>
    <name evidence="1" type="ORF">JAAARDRAFT_424044</name>
</gene>
<dbReference type="EMBL" id="KL197732">
    <property type="protein sequence ID" value="KDQ53816.1"/>
    <property type="molecule type" value="Genomic_DNA"/>
</dbReference>
<accession>A0A067PU06</accession>
<dbReference type="HOGENOM" id="CLU_2061828_0_0_1"/>
<proteinExistence type="predicted"/>
<dbReference type="Proteomes" id="UP000027265">
    <property type="component" value="Unassembled WGS sequence"/>
</dbReference>
<sequence>MLGSMGDRRRSTSYDYFDHLSIETFTVLRLRWLEAFASSQPVIDGCNVRGKFTHFPNVELRGCRRDVSSHAGGSRSIYAVDFCGERQKEPNSRISVVSTHRRAEAIKRRQARYSFRLRG</sequence>
<organism evidence="1 2">
    <name type="scientific">Jaapia argillacea MUCL 33604</name>
    <dbReference type="NCBI Taxonomy" id="933084"/>
    <lineage>
        <taxon>Eukaryota</taxon>
        <taxon>Fungi</taxon>
        <taxon>Dikarya</taxon>
        <taxon>Basidiomycota</taxon>
        <taxon>Agaricomycotina</taxon>
        <taxon>Agaricomycetes</taxon>
        <taxon>Agaricomycetidae</taxon>
        <taxon>Jaapiales</taxon>
        <taxon>Jaapiaceae</taxon>
        <taxon>Jaapia</taxon>
    </lineage>
</organism>